<protein>
    <submittedName>
        <fullName evidence="1">Uncharacterized protein</fullName>
    </submittedName>
</protein>
<sequence length="50" mass="5465">MTVLIVFMVLAGGGLIGLYLRDAVTSRRISNEGNEFLETFEGTPPDPHDD</sequence>
<reference evidence="1" key="1">
    <citation type="submission" date="2021-11" db="EMBL/GenBank/DDBJ databases">
        <title>Streptomyces corallinus and Kineosporia corallina sp. nov., two new coral-derived marine actinobacteria.</title>
        <authorList>
            <person name="Buangrab K."/>
            <person name="Sutthacheep M."/>
            <person name="Yeemin T."/>
            <person name="Harunari E."/>
            <person name="Igarashi Y."/>
            <person name="Sripreechasak P."/>
            <person name="Kanchanasin P."/>
            <person name="Tanasupawat S."/>
            <person name="Phongsopitanun W."/>
        </authorList>
    </citation>
    <scope>NUCLEOTIDE SEQUENCE</scope>
    <source>
        <strain evidence="1">JCM 31032</strain>
    </source>
</reference>
<evidence type="ECO:0000313" key="2">
    <source>
        <dbReference type="Proteomes" id="UP001138997"/>
    </source>
</evidence>
<proteinExistence type="predicted"/>
<dbReference type="RefSeq" id="WP_231448209.1">
    <property type="nucleotide sequence ID" value="NZ_JAJOMB010000021.1"/>
</dbReference>
<organism evidence="1 2">
    <name type="scientific">Kineosporia babensis</name>
    <dbReference type="NCBI Taxonomy" id="499548"/>
    <lineage>
        <taxon>Bacteria</taxon>
        <taxon>Bacillati</taxon>
        <taxon>Actinomycetota</taxon>
        <taxon>Actinomycetes</taxon>
        <taxon>Kineosporiales</taxon>
        <taxon>Kineosporiaceae</taxon>
        <taxon>Kineosporia</taxon>
    </lineage>
</organism>
<dbReference type="AlphaFoldDB" id="A0A9X1NI10"/>
<name>A0A9X1NI10_9ACTN</name>
<comment type="caution">
    <text evidence="1">The sequence shown here is derived from an EMBL/GenBank/DDBJ whole genome shotgun (WGS) entry which is preliminary data.</text>
</comment>
<evidence type="ECO:0000313" key="1">
    <source>
        <dbReference type="EMBL" id="MCD5315397.1"/>
    </source>
</evidence>
<keyword evidence="2" id="KW-1185">Reference proteome</keyword>
<gene>
    <name evidence="1" type="ORF">LR394_31320</name>
</gene>
<accession>A0A9X1NI10</accession>
<dbReference type="Proteomes" id="UP001138997">
    <property type="component" value="Unassembled WGS sequence"/>
</dbReference>
<dbReference type="EMBL" id="JAJOMB010000021">
    <property type="protein sequence ID" value="MCD5315397.1"/>
    <property type="molecule type" value="Genomic_DNA"/>
</dbReference>